<organism evidence="1 2">
    <name type="scientific">Roseinatronobacter monicus</name>
    <dbReference type="NCBI Taxonomy" id="393481"/>
    <lineage>
        <taxon>Bacteria</taxon>
        <taxon>Pseudomonadati</taxon>
        <taxon>Pseudomonadota</taxon>
        <taxon>Alphaproteobacteria</taxon>
        <taxon>Rhodobacterales</taxon>
        <taxon>Paracoccaceae</taxon>
        <taxon>Roseinatronobacter</taxon>
    </lineage>
</organism>
<name>A0A543KIG6_9RHOB</name>
<gene>
    <name evidence="1" type="ORF">BD293_3559</name>
</gene>
<sequence length="111" mass="12486">MVFATTGRSGRLVQAECIKEVELFRLRAGDPFLSGWSNACDMLLKRGKQVERHAWAGGVSFGFEPHAHDTVEHQRQKADQRMGADTVGQSVMNWRDLDVRFQDAKATLDIP</sequence>
<keyword evidence="2" id="KW-1185">Reference proteome</keyword>
<proteinExistence type="predicted"/>
<dbReference type="EMBL" id="VFPT01000001">
    <property type="protein sequence ID" value="TQM94869.1"/>
    <property type="molecule type" value="Genomic_DNA"/>
</dbReference>
<dbReference type="Proteomes" id="UP000320582">
    <property type="component" value="Unassembled WGS sequence"/>
</dbReference>
<dbReference type="AlphaFoldDB" id="A0A543KIG6"/>
<protein>
    <submittedName>
        <fullName evidence="1">Uncharacterized protein</fullName>
    </submittedName>
</protein>
<reference evidence="1 2" key="1">
    <citation type="submission" date="2019-06" db="EMBL/GenBank/DDBJ databases">
        <title>Genomic Encyclopedia of Archaeal and Bacterial Type Strains, Phase II (KMG-II): from individual species to whole genera.</title>
        <authorList>
            <person name="Goeker M."/>
        </authorList>
    </citation>
    <scope>NUCLEOTIDE SEQUENCE [LARGE SCALE GENOMIC DNA]</scope>
    <source>
        <strain evidence="1 2">DSM 18423</strain>
    </source>
</reference>
<accession>A0A543KIG6</accession>
<evidence type="ECO:0000313" key="1">
    <source>
        <dbReference type="EMBL" id="TQM94869.1"/>
    </source>
</evidence>
<evidence type="ECO:0000313" key="2">
    <source>
        <dbReference type="Proteomes" id="UP000320582"/>
    </source>
</evidence>
<comment type="caution">
    <text evidence="1">The sequence shown here is derived from an EMBL/GenBank/DDBJ whole genome shotgun (WGS) entry which is preliminary data.</text>
</comment>